<feature type="compositionally biased region" description="Basic and acidic residues" evidence="1">
    <location>
        <begin position="276"/>
        <end position="296"/>
    </location>
</feature>
<keyword evidence="3" id="KW-1185">Reference proteome</keyword>
<sequence length="832" mass="89268">MPDGGGTVRDICATLGWDWPNLDLDAEGNPGGVYVGLEKEEATTDVAFALKGVEEEVRARAVEMVRREQAIRKLAKVQREGVIGYRRLVEICVIEGAIGSSGGSVVSSVATHICRILAREGSGNFAFSSNPSHATIIDPARWDAQGAAGQSGGRGGYQSALVAVELADALVGTIWHLCRPPGPAPAGPVEWSSIAHLLERGCRSAFRDTAVPDRAAHDRARGKARGKAEGVAVKVRARLLTAAIMVMREHKGEAARARMLEVCVEVIREVGSLEDQGGHGRWGEGEEGMDKEKDEGEEERSLLVKTAISLATALLPGKGLGEDGYSRTYGEVIRRGGTVGTVVSQLNKATDGATAEAQQGGIRLLQIGMAFLLSLAGTKGGPDVIRLGGGVKGLGGLKIFRRKVEEWGRFRGDRSRRGYVRVGDGEGGRGEWKVDEVHVCWCQCLRIVECVARAGGGGREEVRDFLEGFGEGGRKGWERGDNAVSKFTMRGLEEMECIAGVVGEIARGGSNLGDVGVCGMEQAMERGRDLLCFLGSCSVSRSVGAGRMDKRAAPSARHDAISHKHFVRGCVERMTKEDKEGGEEFWGSVEERAGRVVMGVLEVIGRGHRAGKAFIRFEANESKALNLRAVAKVGSVVGVRVMGGERFGEVVGGGERVNVRYFDDSEVERNIGAGRIAGIQDESQRKGMLLLQAGEGGAKEMVELSLCVGHLALGLKWAADVVGAWKGNVEELRMMAEKMAVMMVCELELGRETGQQLGSAERDSIALMAYDIFHEGQVDRLLGRDTSIYVRECMDEWVRRGKDLVIGMQGGRGRAGSKSVFSRGRARSGGRR</sequence>
<evidence type="ECO:0000256" key="1">
    <source>
        <dbReference type="SAM" id="MobiDB-lite"/>
    </source>
</evidence>
<evidence type="ECO:0000313" key="2">
    <source>
        <dbReference type="EMBL" id="GMH76101.1"/>
    </source>
</evidence>
<dbReference type="AlphaFoldDB" id="A0A9W7ANA3"/>
<comment type="caution">
    <text evidence="2">The sequence shown here is derived from an EMBL/GenBank/DDBJ whole genome shotgun (WGS) entry which is preliminary data.</text>
</comment>
<dbReference type="OrthoDB" id="10688506at2759"/>
<feature type="region of interest" description="Disordered" evidence="1">
    <location>
        <begin position="810"/>
        <end position="832"/>
    </location>
</feature>
<name>A0A9W7ANA3_9STRA</name>
<dbReference type="EMBL" id="BRXZ01001656">
    <property type="protein sequence ID" value="GMH76101.1"/>
    <property type="molecule type" value="Genomic_DNA"/>
</dbReference>
<proteinExistence type="predicted"/>
<accession>A0A9W7ANA3</accession>
<feature type="region of interest" description="Disordered" evidence="1">
    <location>
        <begin position="275"/>
        <end position="296"/>
    </location>
</feature>
<evidence type="ECO:0000313" key="3">
    <source>
        <dbReference type="Proteomes" id="UP001165082"/>
    </source>
</evidence>
<dbReference type="Proteomes" id="UP001165082">
    <property type="component" value="Unassembled WGS sequence"/>
</dbReference>
<reference evidence="2" key="1">
    <citation type="submission" date="2022-07" db="EMBL/GenBank/DDBJ databases">
        <title>Genome analysis of Parmales, a sister group of diatoms, reveals the evolutionary specialization of diatoms from phago-mixotrophs to photoautotrophs.</title>
        <authorList>
            <person name="Ban H."/>
            <person name="Sato S."/>
            <person name="Yoshikawa S."/>
            <person name="Kazumasa Y."/>
            <person name="Nakamura Y."/>
            <person name="Ichinomiya M."/>
            <person name="Saitoh K."/>
            <person name="Sato N."/>
            <person name="Blanc-Mathieu R."/>
            <person name="Endo H."/>
            <person name="Kuwata A."/>
            <person name="Ogata H."/>
        </authorList>
    </citation>
    <scope>NUCLEOTIDE SEQUENCE</scope>
</reference>
<gene>
    <name evidence="2" type="ORF">TrRE_jg7745</name>
</gene>
<organism evidence="2 3">
    <name type="scientific">Triparma retinervis</name>
    <dbReference type="NCBI Taxonomy" id="2557542"/>
    <lineage>
        <taxon>Eukaryota</taxon>
        <taxon>Sar</taxon>
        <taxon>Stramenopiles</taxon>
        <taxon>Ochrophyta</taxon>
        <taxon>Bolidophyceae</taxon>
        <taxon>Parmales</taxon>
        <taxon>Triparmaceae</taxon>
        <taxon>Triparma</taxon>
    </lineage>
</organism>
<protein>
    <submittedName>
        <fullName evidence="2">Uncharacterized protein</fullName>
    </submittedName>
</protein>